<keyword evidence="2" id="KW-0647">Proteasome</keyword>
<reference evidence="6" key="1">
    <citation type="submission" date="2021-02" db="EMBL/GenBank/DDBJ databases">
        <authorList>
            <person name="Nowell W R."/>
        </authorList>
    </citation>
    <scope>NUCLEOTIDE SEQUENCE</scope>
    <source>
        <strain evidence="6">Ploen Becks lab</strain>
    </source>
</reference>
<evidence type="ECO:0000256" key="3">
    <source>
        <dbReference type="ARBA" id="ARBA00071765"/>
    </source>
</evidence>
<dbReference type="Pfam" id="PF01398">
    <property type="entry name" value="JAB"/>
    <property type="match status" value="1"/>
</dbReference>
<evidence type="ECO:0000313" key="6">
    <source>
        <dbReference type="EMBL" id="CAF0810319.1"/>
    </source>
</evidence>
<dbReference type="GO" id="GO:0005838">
    <property type="term" value="C:proteasome regulatory particle"/>
    <property type="evidence" value="ECO:0007669"/>
    <property type="project" value="InterPro"/>
</dbReference>
<dbReference type="CDD" id="cd08062">
    <property type="entry name" value="MPN_RPN7_8"/>
    <property type="match status" value="1"/>
</dbReference>
<dbReference type="InterPro" id="IPR000555">
    <property type="entry name" value="JAMM/MPN+_dom"/>
</dbReference>
<dbReference type="Gene3D" id="3.40.140.10">
    <property type="entry name" value="Cytidine Deaminase, domain 2"/>
    <property type="match status" value="1"/>
</dbReference>
<dbReference type="InterPro" id="IPR037518">
    <property type="entry name" value="MPN"/>
</dbReference>
<name>A0A813T8F1_9BILA</name>
<dbReference type="Pfam" id="PF13012">
    <property type="entry name" value="MitMem_reg"/>
    <property type="match status" value="1"/>
</dbReference>
<sequence>MSNDSKPFERVIVHPLVLLSVVDHFNRLKKIGNTKRVVGILLGSLRNKILDISNSFAVPFDEEEKNKDVWFFDHEYFENMYAMFKKVNAREKIVGWYHTGPRLHRNDIAINDLIKSYNPNAVLVIINAEPPELGLPTEAYYSVEEIHEDGTPASKTFEHLPSEIGAEEAEEVGVEHLLRDIRNITVGSLSQQLTNQLNGLKGFYSSLSDIKSYLDKVAKGELPINHQIAYQLQDIFNLLPEINMPDFVKATFVKTNDQALVVYLASMIRSVIALHNLINNKIQNKEIAS</sequence>
<dbReference type="GO" id="GO:0008237">
    <property type="term" value="F:metallopeptidase activity"/>
    <property type="evidence" value="ECO:0007669"/>
    <property type="project" value="InterPro"/>
</dbReference>
<dbReference type="InterPro" id="IPR033858">
    <property type="entry name" value="MPN_RPN7_8"/>
</dbReference>
<accession>A0A813T8F1</accession>
<protein>
    <recommendedName>
        <fullName evidence="3">26S proteasome non-ATPase regulatory subunit 7</fullName>
    </recommendedName>
    <alternativeName>
        <fullName evidence="4">26S proteasome regulatory subunit RPN8</fullName>
    </alternativeName>
</protein>
<keyword evidence="7" id="KW-1185">Reference proteome</keyword>
<evidence type="ECO:0000259" key="5">
    <source>
        <dbReference type="PROSITE" id="PS50249"/>
    </source>
</evidence>
<comment type="similarity">
    <text evidence="1">Belongs to the peptidase M67A family.</text>
</comment>
<evidence type="ECO:0000256" key="2">
    <source>
        <dbReference type="ARBA" id="ARBA00022942"/>
    </source>
</evidence>
<dbReference type="SMART" id="SM00232">
    <property type="entry name" value="JAB_MPN"/>
    <property type="match status" value="1"/>
</dbReference>
<comment type="caution">
    <text evidence="6">The sequence shown here is derived from an EMBL/GenBank/DDBJ whole genome shotgun (WGS) entry which is preliminary data.</text>
</comment>
<dbReference type="GO" id="GO:0043161">
    <property type="term" value="P:proteasome-mediated ubiquitin-dependent protein catabolic process"/>
    <property type="evidence" value="ECO:0007669"/>
    <property type="project" value="TreeGrafter"/>
</dbReference>
<dbReference type="OrthoDB" id="10256771at2759"/>
<evidence type="ECO:0000256" key="4">
    <source>
        <dbReference type="ARBA" id="ARBA00075094"/>
    </source>
</evidence>
<dbReference type="Proteomes" id="UP000663879">
    <property type="component" value="Unassembled WGS sequence"/>
</dbReference>
<dbReference type="PROSITE" id="PS50249">
    <property type="entry name" value="MPN"/>
    <property type="match status" value="1"/>
</dbReference>
<dbReference type="FunFam" id="3.40.140.10:FF:000009">
    <property type="entry name" value="26S proteasome non-ATPase regulatory subunit 7"/>
    <property type="match status" value="1"/>
</dbReference>
<gene>
    <name evidence="6" type="ORF">OXX778_LOCUS6938</name>
</gene>
<organism evidence="6 7">
    <name type="scientific">Brachionus calyciflorus</name>
    <dbReference type="NCBI Taxonomy" id="104777"/>
    <lineage>
        <taxon>Eukaryota</taxon>
        <taxon>Metazoa</taxon>
        <taxon>Spiralia</taxon>
        <taxon>Gnathifera</taxon>
        <taxon>Rotifera</taxon>
        <taxon>Eurotatoria</taxon>
        <taxon>Monogononta</taxon>
        <taxon>Pseudotrocha</taxon>
        <taxon>Ploima</taxon>
        <taxon>Brachionidae</taxon>
        <taxon>Brachionus</taxon>
    </lineage>
</organism>
<dbReference type="PANTHER" id="PTHR10540:SF7">
    <property type="entry name" value="26S PROTEASOME NON-ATPASE REGULATORY SUBUNIT 7"/>
    <property type="match status" value="1"/>
</dbReference>
<dbReference type="PANTHER" id="PTHR10540">
    <property type="entry name" value="EUKARYOTIC TRANSLATION INITIATION FACTOR 3 SUBUNIT F-RELATED"/>
    <property type="match status" value="1"/>
</dbReference>
<feature type="domain" description="MPN" evidence="5">
    <location>
        <begin position="11"/>
        <end position="146"/>
    </location>
</feature>
<dbReference type="EMBL" id="CAJNOC010000856">
    <property type="protein sequence ID" value="CAF0810319.1"/>
    <property type="molecule type" value="Genomic_DNA"/>
</dbReference>
<dbReference type="InterPro" id="IPR024969">
    <property type="entry name" value="EIF3F/CSN6-like_C"/>
</dbReference>
<dbReference type="AlphaFoldDB" id="A0A813T8F1"/>
<evidence type="ECO:0000313" key="7">
    <source>
        <dbReference type="Proteomes" id="UP000663879"/>
    </source>
</evidence>
<evidence type="ECO:0000256" key="1">
    <source>
        <dbReference type="ARBA" id="ARBA00008568"/>
    </source>
</evidence>
<proteinExistence type="inferred from homology"/>